<feature type="transmembrane region" description="Helical" evidence="1">
    <location>
        <begin position="151"/>
        <end position="174"/>
    </location>
</feature>
<feature type="transmembrane region" description="Helical" evidence="1">
    <location>
        <begin position="7"/>
        <end position="27"/>
    </location>
</feature>
<dbReference type="InterPro" id="IPR037185">
    <property type="entry name" value="EmrE-like"/>
</dbReference>
<feature type="transmembrane region" description="Helical" evidence="1">
    <location>
        <begin position="74"/>
        <end position="91"/>
    </location>
</feature>
<feature type="domain" description="EamA" evidence="2">
    <location>
        <begin position="5"/>
        <end position="141"/>
    </location>
</feature>
<dbReference type="AlphaFoldDB" id="F2IH32"/>
<proteinExistence type="predicted"/>
<feature type="transmembrane region" description="Helical" evidence="1">
    <location>
        <begin position="239"/>
        <end position="264"/>
    </location>
</feature>
<keyword evidence="1" id="KW-0472">Membrane</keyword>
<gene>
    <name evidence="3" type="ordered locus">Fluta_3882</name>
</gene>
<reference evidence="4" key="2">
    <citation type="submission" date="2011-02" db="EMBL/GenBank/DDBJ databases">
        <title>The complete genome of Fluviicola taffensis DSM 16823.</title>
        <authorList>
            <consortium name="US DOE Joint Genome Institute (JGI-PGF)"/>
            <person name="Lucas S."/>
            <person name="Copeland A."/>
            <person name="Lapidus A."/>
            <person name="Bruce D."/>
            <person name="Goodwin L."/>
            <person name="Pitluck S."/>
            <person name="Kyrpides N."/>
            <person name="Mavromatis K."/>
            <person name="Ivanova N."/>
            <person name="Mikhailova N."/>
            <person name="Pagani I."/>
            <person name="Chertkov O."/>
            <person name="Detter J.C."/>
            <person name="Han C."/>
            <person name="Tapia R."/>
            <person name="Land M."/>
            <person name="Hauser L."/>
            <person name="Markowitz V."/>
            <person name="Cheng J.-F."/>
            <person name="Hugenholtz P."/>
            <person name="Woyke T."/>
            <person name="Wu D."/>
            <person name="Tindall B."/>
            <person name="Pomrenke H.G."/>
            <person name="Brambilla E."/>
            <person name="Klenk H.-P."/>
            <person name="Eisen J.A."/>
        </authorList>
    </citation>
    <scope>NUCLEOTIDE SEQUENCE [LARGE SCALE GENOMIC DNA]</scope>
    <source>
        <strain evidence="4">DSM 16823 / RW262 / RW262</strain>
    </source>
</reference>
<evidence type="ECO:0000313" key="4">
    <source>
        <dbReference type="Proteomes" id="UP000007463"/>
    </source>
</evidence>
<dbReference type="OrthoDB" id="3180815at2"/>
<organism evidence="3 4">
    <name type="scientific">Fluviicola taffensis (strain DSM 16823 / NCIMB 13979 / RW262)</name>
    <dbReference type="NCBI Taxonomy" id="755732"/>
    <lineage>
        <taxon>Bacteria</taxon>
        <taxon>Pseudomonadati</taxon>
        <taxon>Bacteroidota</taxon>
        <taxon>Flavobacteriia</taxon>
        <taxon>Flavobacteriales</taxon>
        <taxon>Crocinitomicaceae</taxon>
        <taxon>Fluviicola</taxon>
    </lineage>
</organism>
<dbReference type="Proteomes" id="UP000007463">
    <property type="component" value="Chromosome"/>
</dbReference>
<reference evidence="3 4" key="1">
    <citation type="journal article" date="2011" name="Stand. Genomic Sci.">
        <title>Complete genome sequence of the gliding freshwater bacterium Fluviicola taffensis type strain (RW262).</title>
        <authorList>
            <person name="Woyke T."/>
            <person name="Chertkov O."/>
            <person name="Lapidus A."/>
            <person name="Nolan M."/>
            <person name="Lucas S."/>
            <person name="Del Rio T.G."/>
            <person name="Tice H."/>
            <person name="Cheng J.F."/>
            <person name="Tapia R."/>
            <person name="Han C."/>
            <person name="Goodwin L."/>
            <person name="Pitluck S."/>
            <person name="Liolios K."/>
            <person name="Pagani I."/>
            <person name="Ivanova N."/>
            <person name="Huntemann M."/>
            <person name="Mavromatis K."/>
            <person name="Mikhailova N."/>
            <person name="Pati A."/>
            <person name="Chen A."/>
            <person name="Palaniappan K."/>
            <person name="Land M."/>
            <person name="Hauser L."/>
            <person name="Brambilla E.M."/>
            <person name="Rohde M."/>
            <person name="Mwirichia R."/>
            <person name="Sikorski J."/>
            <person name="Tindall B.J."/>
            <person name="Goker M."/>
            <person name="Bristow J."/>
            <person name="Eisen J.A."/>
            <person name="Markowitz V."/>
            <person name="Hugenholtz P."/>
            <person name="Klenk H.P."/>
            <person name="Kyrpides N.C."/>
        </authorList>
    </citation>
    <scope>NUCLEOTIDE SEQUENCE [LARGE SCALE GENOMIC DNA]</scope>
    <source>
        <strain evidence="4">DSM 16823 / RW262 / RW262</strain>
    </source>
</reference>
<dbReference type="KEGG" id="fte:Fluta_3882"/>
<dbReference type="SUPFAM" id="SSF103481">
    <property type="entry name" value="Multidrug resistance efflux transporter EmrE"/>
    <property type="match status" value="2"/>
</dbReference>
<feature type="transmembrane region" description="Helical" evidence="1">
    <location>
        <begin position="211"/>
        <end position="232"/>
    </location>
</feature>
<accession>F2IH32</accession>
<keyword evidence="1" id="KW-0812">Transmembrane</keyword>
<dbReference type="PANTHER" id="PTHR22911:SF137">
    <property type="entry name" value="SOLUTE CARRIER FAMILY 35 MEMBER G2-RELATED"/>
    <property type="match status" value="1"/>
</dbReference>
<dbReference type="GO" id="GO:0016020">
    <property type="term" value="C:membrane"/>
    <property type="evidence" value="ECO:0007669"/>
    <property type="project" value="InterPro"/>
</dbReference>
<dbReference type="EMBL" id="CP002542">
    <property type="protein sequence ID" value="AEA45846.1"/>
    <property type="molecule type" value="Genomic_DNA"/>
</dbReference>
<evidence type="ECO:0000313" key="3">
    <source>
        <dbReference type="EMBL" id="AEA45846.1"/>
    </source>
</evidence>
<feature type="transmembrane region" description="Helical" evidence="1">
    <location>
        <begin position="270"/>
        <end position="288"/>
    </location>
</feature>
<sequence>MSKLKGVFLVGFGAASYGILATIVKFANNSGAHTSALTFYQALVGVISLFILMTLQNQKEKPHSKPAVKSKLKLLLFGTSMGLTSCLYYISIQYVSVSIGIILLMQSIWMSVVWEMIQLQKLAHWSKLVGSLMVIIGTVLATNLIQQEIELSVTGVAYGLAAALSYTISLHASNHVEKQLPSITRSFYLISGGFIAVVLFWNVQIPPNLDWMILLKFGLVLGLFGTVIPPILFTKGIPLIGLGLAGILIALEIPVSILSAHFVLGEHISLIQWSGVLLIVLTVVFMNSRKKKS</sequence>
<feature type="domain" description="EamA" evidence="2">
    <location>
        <begin position="154"/>
        <end position="287"/>
    </location>
</feature>
<keyword evidence="1" id="KW-1133">Transmembrane helix</keyword>
<name>F2IH32_FLUTR</name>
<protein>
    <recommendedName>
        <fullName evidence="2">EamA domain-containing protein</fullName>
    </recommendedName>
</protein>
<evidence type="ECO:0000256" key="1">
    <source>
        <dbReference type="SAM" id="Phobius"/>
    </source>
</evidence>
<dbReference type="Pfam" id="PF00892">
    <property type="entry name" value="EamA"/>
    <property type="match status" value="2"/>
</dbReference>
<feature type="transmembrane region" description="Helical" evidence="1">
    <location>
        <begin position="97"/>
        <end position="116"/>
    </location>
</feature>
<keyword evidence="4" id="KW-1185">Reference proteome</keyword>
<dbReference type="InterPro" id="IPR000620">
    <property type="entry name" value="EamA_dom"/>
</dbReference>
<feature type="transmembrane region" description="Helical" evidence="1">
    <location>
        <begin position="33"/>
        <end position="53"/>
    </location>
</feature>
<dbReference type="PANTHER" id="PTHR22911">
    <property type="entry name" value="ACYL-MALONYL CONDENSING ENZYME-RELATED"/>
    <property type="match status" value="1"/>
</dbReference>
<feature type="transmembrane region" description="Helical" evidence="1">
    <location>
        <begin position="128"/>
        <end position="145"/>
    </location>
</feature>
<dbReference type="eggNOG" id="COG0697">
    <property type="taxonomic scope" value="Bacteria"/>
</dbReference>
<dbReference type="RefSeq" id="WP_013688604.1">
    <property type="nucleotide sequence ID" value="NC_015321.1"/>
</dbReference>
<feature type="transmembrane region" description="Helical" evidence="1">
    <location>
        <begin position="186"/>
        <end position="205"/>
    </location>
</feature>
<dbReference type="HOGENOM" id="CLU_033863_6_0_10"/>
<evidence type="ECO:0000259" key="2">
    <source>
        <dbReference type="Pfam" id="PF00892"/>
    </source>
</evidence>